<name>B9BYY8_9BURK</name>
<evidence type="ECO:0000313" key="1">
    <source>
        <dbReference type="EMBL" id="EEE04014.1"/>
    </source>
</evidence>
<reference evidence="1 2" key="1">
    <citation type="journal article" date="2012" name="J. Bacteriol.">
        <title>Draft Genome Sequence Determination for Cystic Fibrosis and Chronic Granulomatous Disease Burkholderia multivorans Isolates.</title>
        <authorList>
            <person name="Varga J.J."/>
            <person name="Losada L."/>
            <person name="Zelazny A.M."/>
            <person name="Brinkac L."/>
            <person name="Harkins D."/>
            <person name="Radune D."/>
            <person name="Hostetler J."/>
            <person name="Sampaio E.P."/>
            <person name="Ronning C.M."/>
            <person name="Nierman W.C."/>
            <person name="Greenberg D.E."/>
            <person name="Holland S.M."/>
            <person name="Goldberg J.B."/>
        </authorList>
    </citation>
    <scope>NUCLEOTIDE SEQUENCE [LARGE SCALE GENOMIC DNA]</scope>
    <source>
        <strain evidence="1 2">CGD2</strain>
    </source>
</reference>
<dbReference type="AlphaFoldDB" id="B9BYY8"/>
<dbReference type="EMBL" id="ACFC01000019">
    <property type="protein sequence ID" value="EEE04014.1"/>
    <property type="molecule type" value="Genomic_DNA"/>
</dbReference>
<gene>
    <name evidence="1" type="ORF">BURMUCGD2_1441</name>
</gene>
<dbReference type="Proteomes" id="UP000004535">
    <property type="component" value="Unassembled WGS sequence"/>
</dbReference>
<proteinExistence type="predicted"/>
<organism evidence="1 2">
    <name type="scientific">Burkholderia multivorans CGD2</name>
    <dbReference type="NCBI Taxonomy" id="513052"/>
    <lineage>
        <taxon>Bacteria</taxon>
        <taxon>Pseudomonadati</taxon>
        <taxon>Pseudomonadota</taxon>
        <taxon>Betaproteobacteria</taxon>
        <taxon>Burkholderiales</taxon>
        <taxon>Burkholderiaceae</taxon>
        <taxon>Burkholderia</taxon>
        <taxon>Burkholderia cepacia complex</taxon>
    </lineage>
</organism>
<accession>B9BYY8</accession>
<comment type="caution">
    <text evidence="1">The sequence shown here is derived from an EMBL/GenBank/DDBJ whole genome shotgun (WGS) entry which is preliminary data.</text>
</comment>
<protein>
    <submittedName>
        <fullName evidence="1">Uncharacterized protein</fullName>
    </submittedName>
</protein>
<sequence>MRQCGEAAWRASIRAYVALPRRNNTASVVAADAVFFAAANRPIVTRKFDAIFR</sequence>
<evidence type="ECO:0000313" key="2">
    <source>
        <dbReference type="Proteomes" id="UP000004535"/>
    </source>
</evidence>